<dbReference type="RefSeq" id="WP_309687855.1">
    <property type="nucleotide sequence ID" value="NZ_JAVIZQ010000001.1"/>
</dbReference>
<keyword evidence="1" id="KW-0812">Transmembrane</keyword>
<accession>A0ABU1HMH0</accession>
<keyword evidence="1" id="KW-0472">Membrane</keyword>
<protein>
    <recommendedName>
        <fullName evidence="4">Integral membrane protein</fullName>
    </recommendedName>
</protein>
<evidence type="ECO:0000313" key="2">
    <source>
        <dbReference type="EMBL" id="MDR6141231.1"/>
    </source>
</evidence>
<feature type="transmembrane region" description="Helical" evidence="1">
    <location>
        <begin position="107"/>
        <end position="127"/>
    </location>
</feature>
<organism evidence="2 3">
    <name type="scientific">Microbacterium foliorum</name>
    <dbReference type="NCBI Taxonomy" id="104336"/>
    <lineage>
        <taxon>Bacteria</taxon>
        <taxon>Bacillati</taxon>
        <taxon>Actinomycetota</taxon>
        <taxon>Actinomycetes</taxon>
        <taxon>Micrococcales</taxon>
        <taxon>Microbacteriaceae</taxon>
        <taxon>Microbacterium</taxon>
    </lineage>
</organism>
<reference evidence="2 3" key="1">
    <citation type="submission" date="2023-08" db="EMBL/GenBank/DDBJ databases">
        <title>Functional and genomic diversity of the sorghum phyllosphere microbiome.</title>
        <authorList>
            <person name="Shade A."/>
        </authorList>
    </citation>
    <scope>NUCLEOTIDE SEQUENCE [LARGE SCALE GENOMIC DNA]</scope>
    <source>
        <strain evidence="2 3">SORGH_AS_0445</strain>
    </source>
</reference>
<dbReference type="Proteomes" id="UP001249291">
    <property type="component" value="Unassembled WGS sequence"/>
</dbReference>
<keyword evidence="1" id="KW-1133">Transmembrane helix</keyword>
<name>A0ABU1HMH0_9MICO</name>
<gene>
    <name evidence="2" type="ORF">QE375_000785</name>
</gene>
<evidence type="ECO:0000313" key="3">
    <source>
        <dbReference type="Proteomes" id="UP001249291"/>
    </source>
</evidence>
<proteinExistence type="predicted"/>
<feature type="transmembrane region" description="Helical" evidence="1">
    <location>
        <begin position="42"/>
        <end position="64"/>
    </location>
</feature>
<keyword evidence="3" id="KW-1185">Reference proteome</keyword>
<feature type="transmembrane region" description="Helical" evidence="1">
    <location>
        <begin position="238"/>
        <end position="256"/>
    </location>
</feature>
<feature type="transmembrane region" description="Helical" evidence="1">
    <location>
        <begin position="70"/>
        <end position="87"/>
    </location>
</feature>
<sequence>MEQKPVDGYEVLAPPSADIAQRYLDEAAAVATRRERTVDRRALAWLQIVNAVATAAYLAVLAFALRADSVLASQTIVFSFLLWVQLASGMAQRSGMQRRPSWSKWPALLAGGLLVATALVVFGFAVWAPGFPAIGVLIPPALVLVGLGGYGAVQLARASGDVRPPRSHPRPLSRVVRWGTILVGVALGVLMTLASAPDGVLASVLVMLVLLMLFIWMFAFSSDLGLPAIGASWRWPHLAIFAVAVSALSGAVLLPVPLDAGALAGAAVIILFVAVSFVPGRALRD</sequence>
<comment type="caution">
    <text evidence="2">The sequence shown here is derived from an EMBL/GenBank/DDBJ whole genome shotgun (WGS) entry which is preliminary data.</text>
</comment>
<feature type="transmembrane region" description="Helical" evidence="1">
    <location>
        <begin position="175"/>
        <end position="194"/>
    </location>
</feature>
<evidence type="ECO:0000256" key="1">
    <source>
        <dbReference type="SAM" id="Phobius"/>
    </source>
</evidence>
<dbReference type="EMBL" id="JAVIZQ010000001">
    <property type="protein sequence ID" value="MDR6141231.1"/>
    <property type="molecule type" value="Genomic_DNA"/>
</dbReference>
<evidence type="ECO:0008006" key="4">
    <source>
        <dbReference type="Google" id="ProtNLM"/>
    </source>
</evidence>
<feature type="transmembrane region" description="Helical" evidence="1">
    <location>
        <begin position="262"/>
        <end position="283"/>
    </location>
</feature>
<feature type="transmembrane region" description="Helical" evidence="1">
    <location>
        <begin position="200"/>
        <end position="226"/>
    </location>
</feature>
<feature type="transmembrane region" description="Helical" evidence="1">
    <location>
        <begin position="133"/>
        <end position="155"/>
    </location>
</feature>